<feature type="transmembrane region" description="Helical" evidence="6">
    <location>
        <begin position="37"/>
        <end position="61"/>
    </location>
</feature>
<dbReference type="EMBL" id="RRZK01000020">
    <property type="protein sequence ID" value="TDB61521.1"/>
    <property type="molecule type" value="Genomic_DNA"/>
</dbReference>
<evidence type="ECO:0000256" key="4">
    <source>
        <dbReference type="ARBA" id="ARBA00022989"/>
    </source>
</evidence>
<dbReference type="AlphaFoldDB" id="A0A1H2N9Y9"/>
<dbReference type="PANTHER" id="PTHR42770:SF7">
    <property type="entry name" value="MEMBRANE PROTEIN"/>
    <property type="match status" value="1"/>
</dbReference>
<dbReference type="OrthoDB" id="9762947at2"/>
<dbReference type="Proteomes" id="UP000295254">
    <property type="component" value="Unassembled WGS sequence"/>
</dbReference>
<reference evidence="8" key="1">
    <citation type="journal article" date="2019" name="bioRxiv">
        <title>Bacterially produced spermidine induces plant systemic susceptibility to pathogens.</title>
        <authorList>
            <person name="Melnyk R.A."/>
            <person name="Beskrovnaya P.A."/>
            <person name="Liu Z."/>
            <person name="Song Y."/>
            <person name="Haney C.H."/>
        </authorList>
    </citation>
    <scope>NUCLEOTIDE SEQUENCE [LARGE SCALE GENOMIC DNA]</scope>
    <source>
        <strain evidence="8">Dha-51</strain>
    </source>
</reference>
<comment type="caution">
    <text evidence="7">The sequence shown here is derived from an EMBL/GenBank/DDBJ whole genome shotgun (WGS) entry which is preliminary data.</text>
</comment>
<dbReference type="Gene3D" id="1.20.1740.10">
    <property type="entry name" value="Amino acid/polyamine transporter I"/>
    <property type="match status" value="1"/>
</dbReference>
<feature type="transmembrane region" description="Helical" evidence="6">
    <location>
        <begin position="140"/>
        <end position="162"/>
    </location>
</feature>
<evidence type="ECO:0000313" key="7">
    <source>
        <dbReference type="EMBL" id="TDB61521.1"/>
    </source>
</evidence>
<proteinExistence type="predicted"/>
<keyword evidence="4 6" id="KW-1133">Transmembrane helix</keyword>
<feature type="transmembrane region" description="Helical" evidence="6">
    <location>
        <begin position="82"/>
        <end position="106"/>
    </location>
</feature>
<dbReference type="STRING" id="95300.SAMN05216558_1935"/>
<feature type="transmembrane region" description="Helical" evidence="6">
    <location>
        <begin position="404"/>
        <end position="423"/>
    </location>
</feature>
<dbReference type="PIRSF" id="PIRSF006060">
    <property type="entry name" value="AA_transporter"/>
    <property type="match status" value="1"/>
</dbReference>
<sequence>MLKKSALGWPKIAGLGIALVVAGQFSGWNFGLMAGGWMNMLIATLLMALLCGGLALCVAELSTALPSAGGVFVYAQSAFGPFVGYLVGVACALALTIGTGAAATFICAYTESIFGLGGWTVKIALFAVIIGIHMRGVGEAMGLTFIAGVIAVVALLTFGVAMAPHVELANLMKLPVNVSTPVSLGGIFACVPFAIWLFITVEQTGSAAEEAHNPGRTMPRGILAAVGTLLVTALVVLVCAPGAGGVELVGSAGDPLYAAMSGNSAFGDGSWLAKVIGCGAVFGLIATFFSLVYAASRQLFAMARDGLFPKWLGNTGKRGTPYPALLLIAVIGLPLSAVDPATVMLAVVLLLNVCYLFIFGAYLHIKRNQPDLPRPFTLIGGKLVAWLGLALTLVVIAACFQLDIKMLIALAVTFTLCILNFLLRNRSPSSALETPDHA</sequence>
<dbReference type="GO" id="GO:0005886">
    <property type="term" value="C:plasma membrane"/>
    <property type="evidence" value="ECO:0007669"/>
    <property type="project" value="UniProtKB-SubCell"/>
</dbReference>
<evidence type="ECO:0000256" key="3">
    <source>
        <dbReference type="ARBA" id="ARBA00022692"/>
    </source>
</evidence>
<feature type="transmembrane region" description="Helical" evidence="6">
    <location>
        <begin position="222"/>
        <end position="243"/>
    </location>
</feature>
<feature type="transmembrane region" description="Helical" evidence="6">
    <location>
        <begin position="271"/>
        <end position="294"/>
    </location>
</feature>
<evidence type="ECO:0000313" key="8">
    <source>
        <dbReference type="Proteomes" id="UP000295254"/>
    </source>
</evidence>
<evidence type="ECO:0000256" key="1">
    <source>
        <dbReference type="ARBA" id="ARBA00004651"/>
    </source>
</evidence>
<feature type="transmembrane region" description="Helical" evidence="6">
    <location>
        <begin position="376"/>
        <end position="398"/>
    </location>
</feature>
<gene>
    <name evidence="7" type="ORF">EIY72_15770</name>
</gene>
<dbReference type="GO" id="GO:0022857">
    <property type="term" value="F:transmembrane transporter activity"/>
    <property type="evidence" value="ECO:0007669"/>
    <property type="project" value="InterPro"/>
</dbReference>
<dbReference type="Pfam" id="PF13520">
    <property type="entry name" value="AA_permease_2"/>
    <property type="match status" value="1"/>
</dbReference>
<feature type="transmembrane region" description="Helical" evidence="6">
    <location>
        <begin position="343"/>
        <end position="364"/>
    </location>
</feature>
<evidence type="ECO:0000256" key="6">
    <source>
        <dbReference type="SAM" id="Phobius"/>
    </source>
</evidence>
<comment type="subcellular location">
    <subcellularLocation>
        <location evidence="1">Cell membrane</location>
        <topology evidence="1">Multi-pass membrane protein</topology>
    </subcellularLocation>
</comment>
<keyword evidence="8" id="KW-1185">Reference proteome</keyword>
<keyword evidence="3 6" id="KW-0812">Transmembrane</keyword>
<organism evidence="7 8">
    <name type="scientific">Pseudomonas vancouverensis</name>
    <dbReference type="NCBI Taxonomy" id="95300"/>
    <lineage>
        <taxon>Bacteria</taxon>
        <taxon>Pseudomonadati</taxon>
        <taxon>Pseudomonadota</taxon>
        <taxon>Gammaproteobacteria</taxon>
        <taxon>Pseudomonadales</taxon>
        <taxon>Pseudomonadaceae</taxon>
        <taxon>Pseudomonas</taxon>
    </lineage>
</organism>
<evidence type="ECO:0000256" key="5">
    <source>
        <dbReference type="ARBA" id="ARBA00023136"/>
    </source>
</evidence>
<accession>A0A1H2N9Y9</accession>
<dbReference type="PANTHER" id="PTHR42770">
    <property type="entry name" value="AMINO ACID TRANSPORTER-RELATED"/>
    <property type="match status" value="1"/>
</dbReference>
<feature type="transmembrane region" description="Helical" evidence="6">
    <location>
        <begin position="12"/>
        <end position="31"/>
    </location>
</feature>
<feature type="transmembrane region" description="Helical" evidence="6">
    <location>
        <begin position="320"/>
        <end position="337"/>
    </location>
</feature>
<evidence type="ECO:0000256" key="2">
    <source>
        <dbReference type="ARBA" id="ARBA00022475"/>
    </source>
</evidence>
<dbReference type="InterPro" id="IPR050367">
    <property type="entry name" value="APC_superfamily"/>
</dbReference>
<keyword evidence="2" id="KW-1003">Cell membrane</keyword>
<keyword evidence="5 6" id="KW-0472">Membrane</keyword>
<protein>
    <submittedName>
        <fullName evidence="7">Amino acid permease</fullName>
    </submittedName>
</protein>
<feature type="transmembrane region" description="Helical" evidence="6">
    <location>
        <begin position="182"/>
        <end position="201"/>
    </location>
</feature>
<dbReference type="RefSeq" id="WP_093219987.1">
    <property type="nucleotide sequence ID" value="NZ_LT629803.1"/>
</dbReference>
<dbReference type="InterPro" id="IPR002293">
    <property type="entry name" value="AA/rel_permease1"/>
</dbReference>
<feature type="transmembrane region" description="Helical" evidence="6">
    <location>
        <begin position="112"/>
        <end position="133"/>
    </location>
</feature>
<name>A0A1H2N9Y9_PSEVA</name>